<proteinExistence type="predicted"/>
<dbReference type="RefSeq" id="WP_170110013.1">
    <property type="nucleotide sequence ID" value="NZ_CP028339.1"/>
</dbReference>
<organism evidence="2 3">
    <name type="scientific">Thauera aromatica K172</name>
    <dbReference type="NCBI Taxonomy" id="44139"/>
    <lineage>
        <taxon>Bacteria</taxon>
        <taxon>Pseudomonadati</taxon>
        <taxon>Pseudomonadota</taxon>
        <taxon>Betaproteobacteria</taxon>
        <taxon>Rhodocyclales</taxon>
        <taxon>Zoogloeaceae</taxon>
        <taxon>Thauera</taxon>
    </lineage>
</organism>
<dbReference type="Proteomes" id="UP000241885">
    <property type="component" value="Chromosome"/>
</dbReference>
<accession>A0A2R4BML4</accession>
<dbReference type="AlphaFoldDB" id="A0A2R4BML4"/>
<gene>
    <name evidence="2" type="ORF">Tharo_1676</name>
</gene>
<dbReference type="EMBL" id="CP028339">
    <property type="protein sequence ID" value="AVR88586.1"/>
    <property type="molecule type" value="Genomic_DNA"/>
</dbReference>
<dbReference type="KEGG" id="tak:Tharo_1676"/>
<reference evidence="2 3" key="1">
    <citation type="submission" date="2018-03" db="EMBL/GenBank/DDBJ databases">
        <title>Complete genome sequence of Thauera aromatica, a model organism for studying aromatic compound degradation under denitrifying conditions.</title>
        <authorList>
            <person name="Lo H.-Y."/>
            <person name="Goris T."/>
            <person name="Boll M."/>
            <person name="Mueller J.A."/>
        </authorList>
    </citation>
    <scope>NUCLEOTIDE SEQUENCE [LARGE SCALE GENOMIC DNA]</scope>
    <source>
        <strain evidence="2 3">K172</strain>
    </source>
</reference>
<name>A0A2R4BML4_THAAR</name>
<evidence type="ECO:0000313" key="3">
    <source>
        <dbReference type="Proteomes" id="UP000241885"/>
    </source>
</evidence>
<feature type="region of interest" description="Disordered" evidence="1">
    <location>
        <begin position="1"/>
        <end position="28"/>
    </location>
</feature>
<protein>
    <submittedName>
        <fullName evidence="2">Uncharacterized protein</fullName>
    </submittedName>
</protein>
<sequence>MTTDTHPLSAPESTPESTPESAAADAPVAIREDRLWHDAGWMARVIKNEDDDGWAVEMLQDGEPEPALVGPWTMGRDKKNPKPLDQAAFNTLVKTASEVLLRHQQQRHAALHKRLTVFALDRQWEVRLDIVPDDYEPYAVLSAFDEAGDELAQLRVRPDFRLTSASATAWITDDFRRPRQEGE</sequence>
<feature type="compositionally biased region" description="Polar residues" evidence="1">
    <location>
        <begin position="1"/>
        <end position="20"/>
    </location>
</feature>
<evidence type="ECO:0000313" key="2">
    <source>
        <dbReference type="EMBL" id="AVR88586.1"/>
    </source>
</evidence>
<keyword evidence="3" id="KW-1185">Reference proteome</keyword>
<evidence type="ECO:0000256" key="1">
    <source>
        <dbReference type="SAM" id="MobiDB-lite"/>
    </source>
</evidence>